<dbReference type="Proteomes" id="UP001500962">
    <property type="component" value="Unassembled WGS sequence"/>
</dbReference>
<evidence type="ECO:0000313" key="4">
    <source>
        <dbReference type="EMBL" id="UOO96851.1"/>
    </source>
</evidence>
<protein>
    <submittedName>
        <fullName evidence="4">Replication factor A</fullName>
    </submittedName>
    <submittedName>
        <fullName evidence="3">Replication protein A</fullName>
    </submittedName>
</protein>
<evidence type="ECO:0000256" key="2">
    <source>
        <dbReference type="SAM" id="MobiDB-lite"/>
    </source>
</evidence>
<reference evidence="3" key="1">
    <citation type="journal article" date="2014" name="Int. J. Syst. Evol. Microbiol.">
        <title>Complete genome sequence of Corynebacterium casei LMG S-19264T (=DSM 44701T), isolated from a smear-ripened cheese.</title>
        <authorList>
            <consortium name="US DOE Joint Genome Institute (JGI-PGF)"/>
            <person name="Walter F."/>
            <person name="Albersmeier A."/>
            <person name="Kalinowski J."/>
            <person name="Ruckert C."/>
        </authorList>
    </citation>
    <scope>NUCLEOTIDE SEQUENCE</scope>
    <source>
        <strain evidence="3">JCM 12289</strain>
    </source>
</reference>
<dbReference type="GO" id="GO:0000724">
    <property type="term" value="P:double-strand break repair via homologous recombination"/>
    <property type="evidence" value="ECO:0007669"/>
    <property type="project" value="TreeGrafter"/>
</dbReference>
<feature type="region of interest" description="Disordered" evidence="2">
    <location>
        <begin position="1"/>
        <end position="22"/>
    </location>
</feature>
<name>A0AAV3SBW9_HALDO</name>
<dbReference type="Proteomes" id="UP000830542">
    <property type="component" value="Plasmid unnamed1"/>
</dbReference>
<dbReference type="GO" id="GO:0003677">
    <property type="term" value="F:DNA binding"/>
    <property type="evidence" value="ECO:0007669"/>
    <property type="project" value="UniProtKB-KW"/>
</dbReference>
<dbReference type="AlphaFoldDB" id="A0AAV3SBW9"/>
<dbReference type="KEGG" id="hdo:MUK72_15125"/>
<dbReference type="EMBL" id="BAAADN010000001">
    <property type="protein sequence ID" value="GAA0448979.1"/>
    <property type="molecule type" value="Genomic_DNA"/>
</dbReference>
<dbReference type="PANTHER" id="PTHR13356">
    <property type="entry name" value="OB FOLD NUCLEIC ACID BINDING PROTEIN-RELATED"/>
    <property type="match status" value="1"/>
</dbReference>
<dbReference type="InterPro" id="IPR051231">
    <property type="entry name" value="SOSS-B"/>
</dbReference>
<keyword evidence="1" id="KW-0238">DNA-binding</keyword>
<evidence type="ECO:0000313" key="3">
    <source>
        <dbReference type="EMBL" id="GAA0448979.1"/>
    </source>
</evidence>
<gene>
    <name evidence="3" type="ORF">GCM10008985_00390</name>
    <name evidence="4" type="ORF">MUK72_15125</name>
</gene>
<proteinExistence type="predicted"/>
<dbReference type="RefSeq" id="WP_244705950.1">
    <property type="nucleotide sequence ID" value="NZ_BAAADN010000001.1"/>
</dbReference>
<dbReference type="GeneID" id="71763207"/>
<organism evidence="3 6">
    <name type="scientific">Halococcus dombrowskii</name>
    <dbReference type="NCBI Taxonomy" id="179637"/>
    <lineage>
        <taxon>Archaea</taxon>
        <taxon>Methanobacteriati</taxon>
        <taxon>Methanobacteriota</taxon>
        <taxon>Stenosarchaea group</taxon>
        <taxon>Halobacteria</taxon>
        <taxon>Halobacteriales</taxon>
        <taxon>Halococcaceae</taxon>
        <taxon>Halococcus</taxon>
    </lineage>
</organism>
<feature type="compositionally biased region" description="Polar residues" evidence="2">
    <location>
        <begin position="1"/>
        <end position="18"/>
    </location>
</feature>
<evidence type="ECO:0000256" key="1">
    <source>
        <dbReference type="ARBA" id="ARBA00023125"/>
    </source>
</evidence>
<dbReference type="GO" id="GO:0010212">
    <property type="term" value="P:response to ionizing radiation"/>
    <property type="evidence" value="ECO:0007669"/>
    <property type="project" value="TreeGrafter"/>
</dbReference>
<reference evidence="3" key="3">
    <citation type="submission" date="2023-12" db="EMBL/GenBank/DDBJ databases">
        <authorList>
            <person name="Sun Q."/>
            <person name="Inoue M."/>
        </authorList>
    </citation>
    <scope>NUCLEOTIDE SEQUENCE</scope>
    <source>
        <strain evidence="3">JCM 12289</strain>
    </source>
</reference>
<dbReference type="EMBL" id="CP095006">
    <property type="protein sequence ID" value="UOO96851.1"/>
    <property type="molecule type" value="Genomic_DNA"/>
</dbReference>
<dbReference type="CDD" id="cd04491">
    <property type="entry name" value="SoSSB_OBF"/>
    <property type="match status" value="1"/>
</dbReference>
<keyword evidence="5" id="KW-1185">Reference proteome</keyword>
<dbReference type="SUPFAM" id="SSF50249">
    <property type="entry name" value="Nucleic acid-binding proteins"/>
    <property type="match status" value="2"/>
</dbReference>
<dbReference type="FunFam" id="2.40.50.140:FF:000301">
    <property type="entry name" value="Replication protein A"/>
    <property type="match status" value="1"/>
</dbReference>
<keyword evidence="4" id="KW-0614">Plasmid</keyword>
<dbReference type="Gene3D" id="2.40.50.140">
    <property type="entry name" value="Nucleic acid-binding proteins"/>
    <property type="match status" value="1"/>
</dbReference>
<dbReference type="NCBIfam" id="NF005553">
    <property type="entry name" value="PRK07217.1"/>
    <property type="match status" value="1"/>
</dbReference>
<accession>A0AAV3SBW9</accession>
<sequence length="325" mass="36135">MSVTETSQSIEEQFQNNAGIEVDSDEVEQRVSTLVHEYMVPEDEARRSVVTHLLDEHDIERDAFYAQSGSGNDLVACGDIDKPELWIDVRAEVVQLWEPKSDSIAQVGLLADESGTVKFVSWATSDLPELEEGETYALENVVTDEYDGRYSVKLNKTTEIEHLDEEIDTDNDDYGSESVTSEGALVAIRPGSGLIKRCTRDDCTRVLNDGRCSEHGEVEGEFDMRIKGVLDDGQEAEPVIFDLEATEDITGWSLEKATDAAMDVLDTSVVADEFRSMLVGRYYEIEGPEIGEYHLVNECEEIGEDVAFEADAAHMLNEHFGAEMA</sequence>
<evidence type="ECO:0000313" key="6">
    <source>
        <dbReference type="Proteomes" id="UP001500962"/>
    </source>
</evidence>
<dbReference type="PANTHER" id="PTHR13356:SF8">
    <property type="entry name" value="REPLICATION PROTEIN A"/>
    <property type="match status" value="1"/>
</dbReference>
<geneLocation type="plasmid" evidence="4 5">
    <name>unnamed1</name>
</geneLocation>
<dbReference type="InterPro" id="IPR012340">
    <property type="entry name" value="NA-bd_OB-fold"/>
</dbReference>
<evidence type="ECO:0000313" key="5">
    <source>
        <dbReference type="Proteomes" id="UP000830542"/>
    </source>
</evidence>
<reference evidence="4" key="2">
    <citation type="submission" date="2022-04" db="EMBL/GenBank/DDBJ databases">
        <title>Sequencing and genomic assembly of Halococcus dombrowskii.</title>
        <authorList>
            <person name="Lim S.W."/>
            <person name="MacLea K.S."/>
        </authorList>
    </citation>
    <scope>NUCLEOTIDE SEQUENCE</scope>
    <source>
        <strain evidence="4">H4</strain>
        <plasmid evidence="4">unnamed1</plasmid>
    </source>
</reference>